<proteinExistence type="predicted"/>
<sequence length="100" mass="11216">MHHLTVLELLLGVGCSREAKTVPTEHVWCLAETVILLGGYCQPRILERAWRLAVCDFRQAVWNNVVPGDAGVAPSDSSCKVESRWRIFTALDKGFERMTC</sequence>
<dbReference type="EMBL" id="CP039351">
    <property type="protein sequence ID" value="QCD99467.1"/>
    <property type="molecule type" value="Genomic_DNA"/>
</dbReference>
<dbReference type="Proteomes" id="UP000501690">
    <property type="component" value="Linkage Group LG7"/>
</dbReference>
<evidence type="ECO:0000313" key="2">
    <source>
        <dbReference type="EMBL" id="QCD99467.1"/>
    </source>
</evidence>
<evidence type="ECO:0000256" key="1">
    <source>
        <dbReference type="SAM" id="SignalP"/>
    </source>
</evidence>
<organism evidence="2 3">
    <name type="scientific">Vigna unguiculata</name>
    <name type="common">Cowpea</name>
    <dbReference type="NCBI Taxonomy" id="3917"/>
    <lineage>
        <taxon>Eukaryota</taxon>
        <taxon>Viridiplantae</taxon>
        <taxon>Streptophyta</taxon>
        <taxon>Embryophyta</taxon>
        <taxon>Tracheophyta</taxon>
        <taxon>Spermatophyta</taxon>
        <taxon>Magnoliopsida</taxon>
        <taxon>eudicotyledons</taxon>
        <taxon>Gunneridae</taxon>
        <taxon>Pentapetalae</taxon>
        <taxon>rosids</taxon>
        <taxon>fabids</taxon>
        <taxon>Fabales</taxon>
        <taxon>Fabaceae</taxon>
        <taxon>Papilionoideae</taxon>
        <taxon>50 kb inversion clade</taxon>
        <taxon>NPAAA clade</taxon>
        <taxon>indigoferoid/millettioid clade</taxon>
        <taxon>Phaseoleae</taxon>
        <taxon>Vigna</taxon>
    </lineage>
</organism>
<protein>
    <recommendedName>
        <fullName evidence="4">Secreted protein</fullName>
    </recommendedName>
</protein>
<evidence type="ECO:0000313" key="3">
    <source>
        <dbReference type="Proteomes" id="UP000501690"/>
    </source>
</evidence>
<name>A0A4D6MEP1_VIGUN</name>
<evidence type="ECO:0008006" key="4">
    <source>
        <dbReference type="Google" id="ProtNLM"/>
    </source>
</evidence>
<keyword evidence="1" id="KW-0732">Signal</keyword>
<reference evidence="2 3" key="1">
    <citation type="submission" date="2019-04" db="EMBL/GenBank/DDBJ databases">
        <title>An improved genome assembly and genetic linkage map for asparagus bean, Vigna unguiculata ssp. sesquipedialis.</title>
        <authorList>
            <person name="Xia Q."/>
            <person name="Zhang R."/>
            <person name="Dong Y."/>
        </authorList>
    </citation>
    <scope>NUCLEOTIDE SEQUENCE [LARGE SCALE GENOMIC DNA]</scope>
    <source>
        <tissue evidence="2">Leaf</tissue>
    </source>
</reference>
<gene>
    <name evidence="2" type="ORF">DEO72_LG7g749</name>
</gene>
<feature type="chain" id="PRO_5020028891" description="Secreted protein" evidence="1">
    <location>
        <begin position="22"/>
        <end position="100"/>
    </location>
</feature>
<keyword evidence="3" id="KW-1185">Reference proteome</keyword>
<feature type="signal peptide" evidence="1">
    <location>
        <begin position="1"/>
        <end position="21"/>
    </location>
</feature>
<dbReference type="AlphaFoldDB" id="A0A4D6MEP1"/>
<accession>A0A4D6MEP1</accession>